<dbReference type="Pfam" id="PF08546">
    <property type="entry name" value="ApbA_C"/>
    <property type="match status" value="1"/>
</dbReference>
<comment type="catalytic activity">
    <reaction evidence="4">
        <text>(R)-pantoate + NADP(+) = 2-dehydropantoate + NADPH + H(+)</text>
        <dbReference type="Rhea" id="RHEA:16233"/>
        <dbReference type="ChEBI" id="CHEBI:11561"/>
        <dbReference type="ChEBI" id="CHEBI:15378"/>
        <dbReference type="ChEBI" id="CHEBI:15980"/>
        <dbReference type="ChEBI" id="CHEBI:57783"/>
        <dbReference type="ChEBI" id="CHEBI:58349"/>
        <dbReference type="EC" id="1.1.1.169"/>
    </reaction>
</comment>
<comment type="pathway">
    <text evidence="4">Cofactor biosynthesis; (R)-pantothenate biosynthesis; (R)-pantoate from 3-methyl-2-oxobutanoate: step 2/2.</text>
</comment>
<evidence type="ECO:0000259" key="5">
    <source>
        <dbReference type="Pfam" id="PF02558"/>
    </source>
</evidence>
<dbReference type="InterPro" id="IPR051402">
    <property type="entry name" value="KPR-Related"/>
</dbReference>
<comment type="function">
    <text evidence="4">Catalyzes the NADPH-dependent reduction of ketopantoate into pantoic acid.</text>
</comment>
<dbReference type="InterPro" id="IPR003710">
    <property type="entry name" value="ApbA"/>
</dbReference>
<protein>
    <recommendedName>
        <fullName evidence="4">2-dehydropantoate 2-reductase</fullName>
        <ecNumber evidence="4">1.1.1.169</ecNumber>
    </recommendedName>
    <alternativeName>
        <fullName evidence="4">Ketopantoate reductase</fullName>
    </alternativeName>
</protein>
<evidence type="ECO:0000256" key="3">
    <source>
        <dbReference type="ARBA" id="ARBA00023002"/>
    </source>
</evidence>
<evidence type="ECO:0000313" key="8">
    <source>
        <dbReference type="Proteomes" id="UP000037854"/>
    </source>
</evidence>
<dbReference type="RefSeq" id="WP_060669055.1">
    <property type="nucleotide sequence ID" value="NZ_LGTK01000069.1"/>
</dbReference>
<keyword evidence="2 4" id="KW-0521">NADP</keyword>
<evidence type="ECO:0000256" key="2">
    <source>
        <dbReference type="ARBA" id="ARBA00022857"/>
    </source>
</evidence>
<organism evidence="7 8">
    <name type="scientific">Oceanobacillus caeni</name>
    <dbReference type="NCBI Taxonomy" id="405946"/>
    <lineage>
        <taxon>Bacteria</taxon>
        <taxon>Bacillati</taxon>
        <taxon>Bacillota</taxon>
        <taxon>Bacilli</taxon>
        <taxon>Bacillales</taxon>
        <taxon>Bacillaceae</taxon>
        <taxon>Oceanobacillus</taxon>
    </lineage>
</organism>
<sequence length="298" mass="33207">MNILVFGAGAVGAYFGGRMLEANYSVSFFVREKRAKQLKKEGLKLISPEGEFETKNVTLYTSEKEVKNIDLVILAVKGYHLDSVILQLKLITEQTGAFVLPLLNGFEHIDKLDQAVGKEKVLGGFAYIFATLNQQGHVVHGGNSSSIKFGSRHESQMDVCNHLNSMNQHVKTNLLLDENIIKEMWRKYLLITAFSGITSATQLPSGFTINSEATLNVFKNILVEMSFIAKKEGVIFAEEEIAKIISSFKRYPENTTSSMHQDLRKGLPIEVNHLQGGAVRYAQKHNITIPVVETIYGI</sequence>
<dbReference type="EC" id="1.1.1.169" evidence="4"/>
<dbReference type="InterPro" id="IPR008927">
    <property type="entry name" value="6-PGluconate_DH-like_C_sf"/>
</dbReference>
<dbReference type="InterPro" id="IPR013332">
    <property type="entry name" value="KPR_N"/>
</dbReference>
<dbReference type="PANTHER" id="PTHR21708:SF26">
    <property type="entry name" value="2-DEHYDROPANTOATE 2-REDUCTASE"/>
    <property type="match status" value="1"/>
</dbReference>
<proteinExistence type="inferred from homology"/>
<dbReference type="Pfam" id="PF02558">
    <property type="entry name" value="ApbA"/>
    <property type="match status" value="1"/>
</dbReference>
<reference evidence="7 8" key="1">
    <citation type="submission" date="2015-07" db="EMBL/GenBank/DDBJ databases">
        <title>High-quality draft genome sequence of Oceanobacillus caeni HM6, a bacillus isolated from a human feces.</title>
        <authorList>
            <person name="Kumar J."/>
            <person name="Verma M.K."/>
            <person name="Pandey R."/>
            <person name="Bhambi M."/>
            <person name="Chauhan N."/>
        </authorList>
    </citation>
    <scope>NUCLEOTIDE SEQUENCE [LARGE SCALE GENOMIC DNA]</scope>
    <source>
        <strain evidence="7 8">HM6</strain>
    </source>
</reference>
<dbReference type="NCBIfam" id="TIGR00745">
    <property type="entry name" value="apbA_panE"/>
    <property type="match status" value="1"/>
</dbReference>
<dbReference type="InterPro" id="IPR013752">
    <property type="entry name" value="KPA_reductase"/>
</dbReference>
<keyword evidence="8" id="KW-1185">Reference proteome</keyword>
<dbReference type="EMBL" id="LGTK01000069">
    <property type="protein sequence ID" value="KPH71586.1"/>
    <property type="molecule type" value="Genomic_DNA"/>
</dbReference>
<gene>
    <name evidence="7" type="ORF">AFL42_14860</name>
</gene>
<evidence type="ECO:0000256" key="4">
    <source>
        <dbReference type="RuleBase" id="RU362068"/>
    </source>
</evidence>
<dbReference type="SUPFAM" id="SSF48179">
    <property type="entry name" value="6-phosphogluconate dehydrogenase C-terminal domain-like"/>
    <property type="match status" value="1"/>
</dbReference>
<dbReference type="SUPFAM" id="SSF51735">
    <property type="entry name" value="NAD(P)-binding Rossmann-fold domains"/>
    <property type="match status" value="1"/>
</dbReference>
<keyword evidence="4" id="KW-0566">Pantothenate biosynthesis</keyword>
<dbReference type="InterPro" id="IPR013328">
    <property type="entry name" value="6PGD_dom2"/>
</dbReference>
<keyword evidence="3 4" id="KW-0560">Oxidoreductase</keyword>
<dbReference type="Gene3D" id="3.40.50.720">
    <property type="entry name" value="NAD(P)-binding Rossmann-like Domain"/>
    <property type="match status" value="1"/>
</dbReference>
<dbReference type="Proteomes" id="UP000037854">
    <property type="component" value="Unassembled WGS sequence"/>
</dbReference>
<comment type="similarity">
    <text evidence="1 4">Belongs to the ketopantoate reductase family.</text>
</comment>
<evidence type="ECO:0000259" key="6">
    <source>
        <dbReference type="Pfam" id="PF08546"/>
    </source>
</evidence>
<evidence type="ECO:0000313" key="7">
    <source>
        <dbReference type="EMBL" id="KPH71586.1"/>
    </source>
</evidence>
<comment type="caution">
    <text evidence="7">The sequence shown here is derived from an EMBL/GenBank/DDBJ whole genome shotgun (WGS) entry which is preliminary data.</text>
</comment>
<feature type="domain" description="Ketopantoate reductase N-terminal" evidence="5">
    <location>
        <begin position="3"/>
        <end position="151"/>
    </location>
</feature>
<accession>A0ABR5MGD6</accession>
<feature type="domain" description="Ketopantoate reductase C-terminal" evidence="6">
    <location>
        <begin position="179"/>
        <end position="297"/>
    </location>
</feature>
<dbReference type="Gene3D" id="1.10.1040.10">
    <property type="entry name" value="N-(1-d-carboxylethyl)-l-norvaline Dehydrogenase, domain 2"/>
    <property type="match status" value="1"/>
</dbReference>
<name>A0ABR5MGD6_9BACI</name>
<dbReference type="PANTHER" id="PTHR21708">
    <property type="entry name" value="PROBABLE 2-DEHYDROPANTOATE 2-REDUCTASE"/>
    <property type="match status" value="1"/>
</dbReference>
<evidence type="ECO:0000256" key="1">
    <source>
        <dbReference type="ARBA" id="ARBA00007870"/>
    </source>
</evidence>
<dbReference type="InterPro" id="IPR036291">
    <property type="entry name" value="NAD(P)-bd_dom_sf"/>
</dbReference>